<keyword evidence="2" id="KW-0812">Transmembrane</keyword>
<dbReference type="Proteomes" id="UP000789752">
    <property type="component" value="Unassembled WGS sequence"/>
</dbReference>
<evidence type="ECO:0000256" key="1">
    <source>
        <dbReference type="SAM" id="Coils"/>
    </source>
</evidence>
<evidence type="ECO:0000313" key="4">
    <source>
        <dbReference type="Proteomes" id="UP000789752"/>
    </source>
</evidence>
<evidence type="ECO:0000313" key="3">
    <source>
        <dbReference type="EMBL" id="CAG4920963.1"/>
    </source>
</evidence>
<feature type="coiled-coil region" evidence="1">
    <location>
        <begin position="40"/>
        <end position="71"/>
    </location>
</feature>
<name>A0ABM8U9Z4_9BURK</name>
<keyword evidence="2" id="KW-0472">Membrane</keyword>
<keyword evidence="4" id="KW-1185">Reference proteome</keyword>
<feature type="transmembrane region" description="Helical" evidence="2">
    <location>
        <begin position="198"/>
        <end position="219"/>
    </location>
</feature>
<comment type="caution">
    <text evidence="3">The sequence shown here is derived from an EMBL/GenBank/DDBJ whole genome shotgun (WGS) entry which is preliminary data.</text>
</comment>
<accession>A0ABM8U9Z4</accession>
<proteinExistence type="predicted"/>
<sequence length="222" mass="24123">MGSEAFDMLLSRLDSEDRERIREMAMAYGLTFDDPSWVPFAITQVTLDELKAQVEDAADEMEKAADLALRRIGNSARVVSNQAYTVIEAQSRAVQGLRDAMLDIERASAVEYRTLLAELAADQIGKLIEQGTNGIVQDVTRQLTGKDGLLARSATEYTAALEQARQRFVASVDAAVAKVDDAATKAAASTRRGVRRTVFLAMGTIVVYAVVTFGLVASWSGR</sequence>
<dbReference type="EMBL" id="CAJQYY010000035">
    <property type="protein sequence ID" value="CAG4920963.1"/>
    <property type="molecule type" value="Genomic_DNA"/>
</dbReference>
<protein>
    <submittedName>
        <fullName evidence="3">Uncharacterized protein</fullName>
    </submittedName>
</protein>
<keyword evidence="1" id="KW-0175">Coiled coil</keyword>
<evidence type="ECO:0000256" key="2">
    <source>
        <dbReference type="SAM" id="Phobius"/>
    </source>
</evidence>
<keyword evidence="2" id="KW-1133">Transmembrane helix</keyword>
<organism evidence="3 4">
    <name type="scientific">Paraburkholderia gardini</name>
    <dbReference type="NCBI Taxonomy" id="2823469"/>
    <lineage>
        <taxon>Bacteria</taxon>
        <taxon>Pseudomonadati</taxon>
        <taxon>Pseudomonadota</taxon>
        <taxon>Betaproteobacteria</taxon>
        <taxon>Burkholderiales</taxon>
        <taxon>Burkholderiaceae</taxon>
        <taxon>Paraburkholderia</taxon>
    </lineage>
</organism>
<gene>
    <name evidence="3" type="ORF">R54767_04766</name>
</gene>
<reference evidence="3 4" key="1">
    <citation type="submission" date="2021-04" db="EMBL/GenBank/DDBJ databases">
        <authorList>
            <person name="Vanwijnsberghe S."/>
        </authorList>
    </citation>
    <scope>NUCLEOTIDE SEQUENCE [LARGE SCALE GENOMIC DNA]</scope>
    <source>
        <strain evidence="3 4">LMG 32171</strain>
    </source>
</reference>